<protein>
    <submittedName>
        <fullName evidence="1">Uncharacterized protein</fullName>
    </submittedName>
</protein>
<dbReference type="PATRIC" id="fig|1218565.3.peg.1627"/>
<gene>
    <name evidence="1" type="ORF">LEP1GSC194_3352</name>
</gene>
<dbReference type="AlphaFoldDB" id="M6CV75"/>
<sequence length="38" mass="4451">MSSVTDELVGSVWVHCEFHTSWTILTLPPFWERILDFA</sequence>
<name>M6CV75_9LEPT</name>
<proteinExistence type="predicted"/>
<evidence type="ECO:0000313" key="2">
    <source>
        <dbReference type="Proteomes" id="UP000011988"/>
    </source>
</evidence>
<accession>M6CV75</accession>
<dbReference type="EMBL" id="ANIK01000029">
    <property type="protein sequence ID" value="EMJ95842.1"/>
    <property type="molecule type" value="Genomic_DNA"/>
</dbReference>
<dbReference type="Proteomes" id="UP000011988">
    <property type="component" value="Unassembled WGS sequence"/>
</dbReference>
<reference evidence="1 2" key="1">
    <citation type="submission" date="2013-01" db="EMBL/GenBank/DDBJ databases">
        <authorList>
            <person name="Harkins D.M."/>
            <person name="Durkin A.S."/>
            <person name="Brinkac L.M."/>
            <person name="Haft D.H."/>
            <person name="Selengut J.D."/>
            <person name="Sanka R."/>
            <person name="DePew J."/>
            <person name="Purushe J."/>
            <person name="Galloway R.L."/>
            <person name="Vinetz J.M."/>
            <person name="Sutton G.G."/>
            <person name="Nierman W.C."/>
            <person name="Fouts D.E."/>
        </authorList>
    </citation>
    <scope>NUCLEOTIDE SEQUENCE [LARGE SCALE GENOMIC DNA]</scope>
    <source>
        <strain evidence="1 2">79601</strain>
    </source>
</reference>
<organism evidence="1 2">
    <name type="scientific">Leptospira alstonii serovar Sichuan str. 79601</name>
    <dbReference type="NCBI Taxonomy" id="1218565"/>
    <lineage>
        <taxon>Bacteria</taxon>
        <taxon>Pseudomonadati</taxon>
        <taxon>Spirochaetota</taxon>
        <taxon>Spirochaetia</taxon>
        <taxon>Leptospirales</taxon>
        <taxon>Leptospiraceae</taxon>
        <taxon>Leptospira</taxon>
    </lineage>
</organism>
<evidence type="ECO:0000313" key="1">
    <source>
        <dbReference type="EMBL" id="EMJ95842.1"/>
    </source>
</evidence>
<comment type="caution">
    <text evidence="1">The sequence shown here is derived from an EMBL/GenBank/DDBJ whole genome shotgun (WGS) entry which is preliminary data.</text>
</comment>